<dbReference type="AlphaFoldDB" id="A0A2S4N8C4"/>
<evidence type="ECO:0000256" key="1">
    <source>
        <dbReference type="ARBA" id="ARBA00022679"/>
    </source>
</evidence>
<dbReference type="EMBL" id="PQNY01000006">
    <property type="protein sequence ID" value="POS01956.1"/>
    <property type="molecule type" value="Genomic_DNA"/>
</dbReference>
<dbReference type="CDD" id="cd03801">
    <property type="entry name" value="GT4_PimA-like"/>
    <property type="match status" value="1"/>
</dbReference>
<keyword evidence="3" id="KW-1185">Reference proteome</keyword>
<gene>
    <name evidence="2" type="ORF">Q361_10618</name>
</gene>
<name>A0A2S4N8C4_9FLAO</name>
<organism evidence="2 3">
    <name type="scientific">Flavobacterium croceum DSM 17960</name>
    <dbReference type="NCBI Taxonomy" id="1121886"/>
    <lineage>
        <taxon>Bacteria</taxon>
        <taxon>Pseudomonadati</taxon>
        <taxon>Bacteroidota</taxon>
        <taxon>Flavobacteriia</taxon>
        <taxon>Flavobacteriales</taxon>
        <taxon>Flavobacteriaceae</taxon>
        <taxon>Flavobacterium</taxon>
    </lineage>
</organism>
<dbReference type="SUPFAM" id="SSF53756">
    <property type="entry name" value="UDP-Glycosyltransferase/glycogen phosphorylase"/>
    <property type="match status" value="1"/>
</dbReference>
<dbReference type="PANTHER" id="PTHR46401">
    <property type="entry name" value="GLYCOSYLTRANSFERASE WBBK-RELATED"/>
    <property type="match status" value="1"/>
</dbReference>
<comment type="caution">
    <text evidence="2">The sequence shown here is derived from an EMBL/GenBank/DDBJ whole genome shotgun (WGS) entry which is preliminary data.</text>
</comment>
<evidence type="ECO:0000313" key="3">
    <source>
        <dbReference type="Proteomes" id="UP000237056"/>
    </source>
</evidence>
<dbReference type="OrthoDB" id="9807209at2"/>
<dbReference type="GO" id="GO:0016757">
    <property type="term" value="F:glycosyltransferase activity"/>
    <property type="evidence" value="ECO:0007669"/>
    <property type="project" value="TreeGrafter"/>
</dbReference>
<dbReference type="Pfam" id="PF13692">
    <property type="entry name" value="Glyco_trans_1_4"/>
    <property type="match status" value="1"/>
</dbReference>
<sequence>MKKIKQKIKNYFLYLKLKKRKVDYTFENIQENSLLIIDDKLPEYDKDSGSRRLDIIIDILLEKGIQVFLMADKKEYKYNTEYCEYYRSKGVQVYYPSIYQSKLLTREMFLSVVLSKCKTVWLHRPLIFHKNYSTIRKINSKALLIYDMVDFHYLRMKREAQLKNDSKLDTLAQNFLKIELENCSNADVILAISKEDKSNLLSYYPNDSKIEIVGNIHQFINQNTNYLKFQDRKNLLFVGGFDHLPNRDAVVFLKSEIMPLVWQSIPNLEVNIVGSNATDEILSLQSDRFNIIGYVKDLSEYYNSHRLFIAPLRFGAGVKGKIGQSLEYGLPIVTTDIGAEGYDFGVFYDNCIANDPKDFSEKIVKLYQDENLWNNLTSYSEQVLSPFSYEATSNTIYKIVSKA</sequence>
<protein>
    <submittedName>
        <fullName evidence="2">Glycosyltransferase involved in cell wall biosynthesis</fullName>
    </submittedName>
</protein>
<evidence type="ECO:0000313" key="2">
    <source>
        <dbReference type="EMBL" id="POS01956.1"/>
    </source>
</evidence>
<accession>A0A2S4N8C4</accession>
<dbReference type="Proteomes" id="UP000237056">
    <property type="component" value="Unassembled WGS sequence"/>
</dbReference>
<dbReference type="PANTHER" id="PTHR46401:SF2">
    <property type="entry name" value="GLYCOSYLTRANSFERASE WBBK-RELATED"/>
    <property type="match status" value="1"/>
</dbReference>
<keyword evidence="1 2" id="KW-0808">Transferase</keyword>
<reference evidence="2 3" key="1">
    <citation type="submission" date="2018-01" db="EMBL/GenBank/DDBJ databases">
        <title>Genomic Encyclopedia of Type Strains, Phase I: the one thousand microbial genomes (KMG-I) project.</title>
        <authorList>
            <person name="Goeker M."/>
        </authorList>
    </citation>
    <scope>NUCLEOTIDE SEQUENCE [LARGE SCALE GENOMIC DNA]</scope>
    <source>
        <strain evidence="2 3">DSM 17960</strain>
    </source>
</reference>
<proteinExistence type="predicted"/>
<dbReference type="Gene3D" id="3.40.50.2000">
    <property type="entry name" value="Glycogen Phosphorylase B"/>
    <property type="match status" value="2"/>
</dbReference>
<dbReference type="RefSeq" id="WP_103725732.1">
    <property type="nucleotide sequence ID" value="NZ_PQNY01000006.1"/>
</dbReference>